<dbReference type="Pfam" id="PF12840">
    <property type="entry name" value="HTH_20"/>
    <property type="match status" value="1"/>
</dbReference>
<dbReference type="PANTHER" id="PTHR43132:SF2">
    <property type="entry name" value="ARSENICAL RESISTANCE OPERON REPRESSOR ARSR-RELATED"/>
    <property type="match status" value="1"/>
</dbReference>
<organism evidence="6 7">
    <name type="scientific">Corynebacterium gallinarum</name>
    <dbReference type="NCBI Taxonomy" id="2762214"/>
    <lineage>
        <taxon>Bacteria</taxon>
        <taxon>Bacillati</taxon>
        <taxon>Actinomycetota</taxon>
        <taxon>Actinomycetes</taxon>
        <taxon>Mycobacteriales</taxon>
        <taxon>Corynebacteriaceae</taxon>
        <taxon>Corynebacterium</taxon>
    </lineage>
</organism>
<dbReference type="Gene3D" id="1.10.10.10">
    <property type="entry name" value="Winged helix-like DNA-binding domain superfamily/Winged helix DNA-binding domain"/>
    <property type="match status" value="1"/>
</dbReference>
<gene>
    <name evidence="6" type="ORF">H9627_10515</name>
</gene>
<evidence type="ECO:0000256" key="4">
    <source>
        <dbReference type="SAM" id="MobiDB-lite"/>
    </source>
</evidence>
<keyword evidence="3" id="KW-0804">Transcription</keyword>
<dbReference type="CDD" id="cd00090">
    <property type="entry name" value="HTH_ARSR"/>
    <property type="match status" value="1"/>
</dbReference>
<evidence type="ECO:0000256" key="3">
    <source>
        <dbReference type="ARBA" id="ARBA00023163"/>
    </source>
</evidence>
<evidence type="ECO:0000313" key="7">
    <source>
        <dbReference type="Proteomes" id="UP000650224"/>
    </source>
</evidence>
<feature type="domain" description="HTH arsR-type" evidence="5">
    <location>
        <begin position="5"/>
        <end position="100"/>
    </location>
</feature>
<dbReference type="AlphaFoldDB" id="A0A8I0HKD9"/>
<dbReference type="GO" id="GO:0003700">
    <property type="term" value="F:DNA-binding transcription factor activity"/>
    <property type="evidence" value="ECO:0007669"/>
    <property type="project" value="InterPro"/>
</dbReference>
<feature type="region of interest" description="Disordered" evidence="4">
    <location>
        <begin position="111"/>
        <end position="133"/>
    </location>
</feature>
<keyword evidence="1" id="KW-0805">Transcription regulation</keyword>
<keyword evidence="2" id="KW-0238">DNA-binding</keyword>
<dbReference type="PRINTS" id="PR00778">
    <property type="entry name" value="HTHARSR"/>
</dbReference>
<proteinExistence type="predicted"/>
<sequence length="133" mass="14591">MFSSEQLPLYERKANLFKGLAHPYRIRILEILSTESQVPVSAMIQETGLESSHLSQHLAVLRKYGLVTSERNANAVSYSLTHPQVADLLRTARALLNQMLAHSSDQLTSISSLPDLEGHPDKEGAQVPGVTTA</sequence>
<dbReference type="InterPro" id="IPR001845">
    <property type="entry name" value="HTH_ArsR_DNA-bd_dom"/>
</dbReference>
<dbReference type="EMBL" id="JACSPR010000007">
    <property type="protein sequence ID" value="MBD8030745.1"/>
    <property type="molecule type" value="Genomic_DNA"/>
</dbReference>
<protein>
    <submittedName>
        <fullName evidence="6">Winged helix-turn-helix transcriptional regulator</fullName>
    </submittedName>
</protein>
<evidence type="ECO:0000259" key="5">
    <source>
        <dbReference type="PROSITE" id="PS50987"/>
    </source>
</evidence>
<evidence type="ECO:0000256" key="1">
    <source>
        <dbReference type="ARBA" id="ARBA00023015"/>
    </source>
</evidence>
<dbReference type="PANTHER" id="PTHR43132">
    <property type="entry name" value="ARSENICAL RESISTANCE OPERON REPRESSOR ARSR-RELATED"/>
    <property type="match status" value="1"/>
</dbReference>
<dbReference type="Proteomes" id="UP000650224">
    <property type="component" value="Unassembled WGS sequence"/>
</dbReference>
<dbReference type="SUPFAM" id="SSF46785">
    <property type="entry name" value="Winged helix' DNA-binding domain"/>
    <property type="match status" value="1"/>
</dbReference>
<comment type="caution">
    <text evidence="6">The sequence shown here is derived from an EMBL/GenBank/DDBJ whole genome shotgun (WGS) entry which is preliminary data.</text>
</comment>
<reference evidence="6 7" key="1">
    <citation type="submission" date="2020-08" db="EMBL/GenBank/DDBJ databases">
        <title>A Genomic Blueprint of the Chicken Gut Microbiome.</title>
        <authorList>
            <person name="Gilroy R."/>
            <person name="Ravi A."/>
            <person name="Getino M."/>
            <person name="Pursley I."/>
            <person name="Horton D.L."/>
            <person name="Alikhan N.-F."/>
            <person name="Baker D."/>
            <person name="Gharbi K."/>
            <person name="Hall N."/>
            <person name="Watson M."/>
            <person name="Adriaenssens E.M."/>
            <person name="Foster-Nyarko E."/>
            <person name="Jarju S."/>
            <person name="Secka A."/>
            <person name="Antonio M."/>
            <person name="Oren A."/>
            <person name="Chaudhuri R."/>
            <person name="La Ragione R.M."/>
            <person name="Hildebrand F."/>
            <person name="Pallen M.J."/>
        </authorList>
    </citation>
    <scope>NUCLEOTIDE SEQUENCE [LARGE SCALE GENOMIC DNA]</scope>
    <source>
        <strain evidence="6 7">Sa1YVA5</strain>
    </source>
</reference>
<dbReference type="InterPro" id="IPR051011">
    <property type="entry name" value="Metal_resp_trans_reg"/>
</dbReference>
<dbReference type="InterPro" id="IPR036388">
    <property type="entry name" value="WH-like_DNA-bd_sf"/>
</dbReference>
<dbReference type="GO" id="GO:0003677">
    <property type="term" value="F:DNA binding"/>
    <property type="evidence" value="ECO:0007669"/>
    <property type="project" value="UniProtKB-KW"/>
</dbReference>
<evidence type="ECO:0000313" key="6">
    <source>
        <dbReference type="EMBL" id="MBD8030745.1"/>
    </source>
</evidence>
<name>A0A8I0HKD9_9CORY</name>
<dbReference type="InterPro" id="IPR036390">
    <property type="entry name" value="WH_DNA-bd_sf"/>
</dbReference>
<dbReference type="InterPro" id="IPR011991">
    <property type="entry name" value="ArsR-like_HTH"/>
</dbReference>
<accession>A0A8I0HKD9</accession>
<evidence type="ECO:0000256" key="2">
    <source>
        <dbReference type="ARBA" id="ARBA00023125"/>
    </source>
</evidence>
<dbReference type="NCBIfam" id="NF033788">
    <property type="entry name" value="HTH_metalloreg"/>
    <property type="match status" value="1"/>
</dbReference>
<keyword evidence="7" id="KW-1185">Reference proteome</keyword>
<dbReference type="PROSITE" id="PS50987">
    <property type="entry name" value="HTH_ARSR_2"/>
    <property type="match status" value="1"/>
</dbReference>
<dbReference type="SMART" id="SM00418">
    <property type="entry name" value="HTH_ARSR"/>
    <property type="match status" value="1"/>
</dbReference>